<proteinExistence type="predicted"/>
<organism evidence="1 2">
    <name type="scientific">Vibrio jasicida</name>
    <dbReference type="NCBI Taxonomy" id="766224"/>
    <lineage>
        <taxon>Bacteria</taxon>
        <taxon>Pseudomonadati</taxon>
        <taxon>Pseudomonadota</taxon>
        <taxon>Gammaproteobacteria</taxon>
        <taxon>Vibrionales</taxon>
        <taxon>Vibrionaceae</taxon>
        <taxon>Vibrio</taxon>
    </lineage>
</organism>
<protein>
    <submittedName>
        <fullName evidence="1">Uncharacterized protein</fullName>
    </submittedName>
</protein>
<dbReference type="AlphaFoldDB" id="A0AAU9QEX6"/>
<name>A0AAU9QEX6_9VIBR</name>
<dbReference type="Proteomes" id="UP001295462">
    <property type="component" value="Unassembled WGS sequence"/>
</dbReference>
<gene>
    <name evidence="1" type="ORF">THF1A12_10459</name>
</gene>
<reference evidence="1" key="1">
    <citation type="submission" date="2022-01" db="EMBL/GenBank/DDBJ databases">
        <authorList>
            <person name="Lagorce A."/>
        </authorList>
    </citation>
    <scope>NUCLEOTIDE SEQUENCE</scope>
    <source>
        <strain evidence="1">Th15_F1_A12</strain>
    </source>
</reference>
<comment type="caution">
    <text evidence="1">The sequence shown here is derived from an EMBL/GenBank/DDBJ whole genome shotgun (WGS) entry which is preliminary data.</text>
</comment>
<evidence type="ECO:0000313" key="2">
    <source>
        <dbReference type="Proteomes" id="UP001295462"/>
    </source>
</evidence>
<sequence length="113" mass="13117">MMNKYLIIIITFFSFHAYAEIKTGPQIEKLYPVSFYHDARDGLYIEFQQGAMPGCSHEKGGRLSKSNPNYKELYSLLLTMMTTKNFKGNIRYQETSSKGWWHCSIEGIFAFPL</sequence>
<dbReference type="RefSeq" id="WP_230854099.1">
    <property type="nucleotide sequence ID" value="NZ_CAKMTZ010000001.1"/>
</dbReference>
<evidence type="ECO:0000313" key="1">
    <source>
        <dbReference type="EMBL" id="CAH1566221.1"/>
    </source>
</evidence>
<dbReference type="EMBL" id="CAKMUD010000001">
    <property type="protein sequence ID" value="CAH1566221.1"/>
    <property type="molecule type" value="Genomic_DNA"/>
</dbReference>
<accession>A0AAU9QEX6</accession>